<dbReference type="GO" id="GO:0032259">
    <property type="term" value="P:methylation"/>
    <property type="evidence" value="ECO:0007669"/>
    <property type="project" value="UniProtKB-KW"/>
</dbReference>
<dbReference type="EMBL" id="JBEXAE010000004">
    <property type="protein sequence ID" value="MET6990937.1"/>
    <property type="molecule type" value="Genomic_DNA"/>
</dbReference>
<proteinExistence type="predicted"/>
<dbReference type="SUPFAM" id="SSF53335">
    <property type="entry name" value="S-adenosyl-L-methionine-dependent methyltransferases"/>
    <property type="match status" value="1"/>
</dbReference>
<dbReference type="Gene3D" id="3.40.50.150">
    <property type="entry name" value="Vaccinia Virus protein VP39"/>
    <property type="match status" value="1"/>
</dbReference>
<evidence type="ECO:0000256" key="1">
    <source>
        <dbReference type="ARBA" id="ARBA00022679"/>
    </source>
</evidence>
<dbReference type="InterPro" id="IPR029063">
    <property type="entry name" value="SAM-dependent_MTases_sf"/>
</dbReference>
<feature type="domain" description="Methyltransferase" evidence="2">
    <location>
        <begin position="49"/>
        <end position="143"/>
    </location>
</feature>
<dbReference type="RefSeq" id="WP_354615336.1">
    <property type="nucleotide sequence ID" value="NZ_JBEXAE010000004.1"/>
</dbReference>
<evidence type="ECO:0000259" key="2">
    <source>
        <dbReference type="Pfam" id="PF13649"/>
    </source>
</evidence>
<dbReference type="Proteomes" id="UP001549799">
    <property type="component" value="Unassembled WGS sequence"/>
</dbReference>
<organism evidence="3 4">
    <name type="scientific">Sediminicola arcticus</name>
    <dbReference type="NCBI Taxonomy" id="1574308"/>
    <lineage>
        <taxon>Bacteria</taxon>
        <taxon>Pseudomonadati</taxon>
        <taxon>Bacteroidota</taxon>
        <taxon>Flavobacteriia</taxon>
        <taxon>Flavobacteriales</taxon>
        <taxon>Flavobacteriaceae</taxon>
        <taxon>Sediminicola</taxon>
    </lineage>
</organism>
<evidence type="ECO:0000313" key="3">
    <source>
        <dbReference type="EMBL" id="MET6990937.1"/>
    </source>
</evidence>
<evidence type="ECO:0000313" key="4">
    <source>
        <dbReference type="Proteomes" id="UP001549799"/>
    </source>
</evidence>
<name>A0ABV2SUX5_9FLAO</name>
<dbReference type="InterPro" id="IPR041698">
    <property type="entry name" value="Methyltransf_25"/>
</dbReference>
<dbReference type="EC" id="2.1.-.-" evidence="3"/>
<reference evidence="3 4" key="1">
    <citation type="submission" date="2024-07" db="EMBL/GenBank/DDBJ databases">
        <title>The genome sequence of type strain Sediminicola arcticus GDMCC 1.2805.</title>
        <authorList>
            <person name="Liu Y."/>
        </authorList>
    </citation>
    <scope>NUCLEOTIDE SEQUENCE [LARGE SCALE GENOMIC DNA]</scope>
    <source>
        <strain evidence="3 4">GDMCC 1.2805</strain>
    </source>
</reference>
<protein>
    <submittedName>
        <fullName evidence="3">Class I SAM-dependent methyltransferase</fullName>
        <ecNumber evidence="3">2.1.-.-</ecNumber>
    </submittedName>
</protein>
<dbReference type="GO" id="GO:0008168">
    <property type="term" value="F:methyltransferase activity"/>
    <property type="evidence" value="ECO:0007669"/>
    <property type="project" value="UniProtKB-KW"/>
</dbReference>
<keyword evidence="1 3" id="KW-0808">Transferase</keyword>
<sequence>MKTEKNIALEFNEFSKNYTNDMIGCVPHYMSLISGFVNSLPENFKPQSILDLGSGNGNVTAQLISFFPNAIYTLVDASSEMINLCRNHFNEYTIIYENKYFKDFSFNKESYDLVVAGFSIHHCDENEKQAMFGNIYNSLKKGGIFSYCDLMISKTNPDHKRLMQQWKEFVRINFPDGEKWNWLMEHYQTFDKPTDYPLQKDWISNAGFSTIEIGFREEYWVHLQAMK</sequence>
<accession>A0ABV2SUX5</accession>
<dbReference type="CDD" id="cd02440">
    <property type="entry name" value="AdoMet_MTases"/>
    <property type="match status" value="1"/>
</dbReference>
<dbReference type="Pfam" id="PF13649">
    <property type="entry name" value="Methyltransf_25"/>
    <property type="match status" value="1"/>
</dbReference>
<gene>
    <name evidence="3" type="ORF">ABXZ36_09795</name>
</gene>
<keyword evidence="3" id="KW-0489">Methyltransferase</keyword>
<dbReference type="PANTHER" id="PTHR43861">
    <property type="entry name" value="TRANS-ACONITATE 2-METHYLTRANSFERASE-RELATED"/>
    <property type="match status" value="1"/>
</dbReference>
<keyword evidence="4" id="KW-1185">Reference proteome</keyword>
<comment type="caution">
    <text evidence="3">The sequence shown here is derived from an EMBL/GenBank/DDBJ whole genome shotgun (WGS) entry which is preliminary data.</text>
</comment>